<sequence>MPAVRWGTGAGAVVVLVATGVWAMWPGQVDARLWSEVRPVIEARLAAENRGTGYGGTVPALEAHWFCRAEALDLDDRGGEVRAGVNTLCVEYGVRDGSLVECGAGQVPQVLRLARTADGGYRVVAREEAPDGAGNARWTKDHFGRVGSAALGRPMSAAALESAARTRFGLPANAPVGDC</sequence>
<dbReference type="EMBL" id="JACHJK010000005">
    <property type="protein sequence ID" value="MBB5927784.1"/>
    <property type="molecule type" value="Genomic_DNA"/>
</dbReference>
<keyword evidence="1" id="KW-0812">Transmembrane</keyword>
<accession>A0A7W9PTT1</accession>
<comment type="caution">
    <text evidence="2">The sequence shown here is derived from an EMBL/GenBank/DDBJ whole genome shotgun (WGS) entry which is preliminary data.</text>
</comment>
<name>A0A7W9PTT1_9ACTN</name>
<proteinExistence type="predicted"/>
<evidence type="ECO:0000313" key="3">
    <source>
        <dbReference type="Proteomes" id="UP000585836"/>
    </source>
</evidence>
<keyword evidence="3" id="KW-1185">Reference proteome</keyword>
<dbReference type="Proteomes" id="UP000585836">
    <property type="component" value="Unassembled WGS sequence"/>
</dbReference>
<protein>
    <submittedName>
        <fullName evidence="2">Uncharacterized protein</fullName>
    </submittedName>
</protein>
<evidence type="ECO:0000313" key="2">
    <source>
        <dbReference type="EMBL" id="MBB5927784.1"/>
    </source>
</evidence>
<evidence type="ECO:0000256" key="1">
    <source>
        <dbReference type="SAM" id="Phobius"/>
    </source>
</evidence>
<keyword evidence="1" id="KW-1133">Transmembrane helix</keyword>
<gene>
    <name evidence="2" type="ORF">FHS34_003247</name>
</gene>
<dbReference type="RefSeq" id="WP_184965673.1">
    <property type="nucleotide sequence ID" value="NZ_BAAAWF010000097.1"/>
</dbReference>
<keyword evidence="1" id="KW-0472">Membrane</keyword>
<feature type="transmembrane region" description="Helical" evidence="1">
    <location>
        <begin position="6"/>
        <end position="25"/>
    </location>
</feature>
<dbReference type="AlphaFoldDB" id="A0A7W9PTT1"/>
<organism evidence="2 3">
    <name type="scientific">Streptomyces echinatus</name>
    <dbReference type="NCBI Taxonomy" id="67293"/>
    <lineage>
        <taxon>Bacteria</taxon>
        <taxon>Bacillati</taxon>
        <taxon>Actinomycetota</taxon>
        <taxon>Actinomycetes</taxon>
        <taxon>Kitasatosporales</taxon>
        <taxon>Streptomycetaceae</taxon>
        <taxon>Streptomyces</taxon>
    </lineage>
</organism>
<reference evidence="2 3" key="1">
    <citation type="submission" date="2020-08" db="EMBL/GenBank/DDBJ databases">
        <title>Genomic Encyclopedia of Type Strains, Phase III (KMG-III): the genomes of soil and plant-associated and newly described type strains.</title>
        <authorList>
            <person name="Whitman W."/>
        </authorList>
    </citation>
    <scope>NUCLEOTIDE SEQUENCE [LARGE SCALE GENOMIC DNA]</scope>
    <source>
        <strain evidence="2 3">CECT 3313</strain>
    </source>
</reference>